<organism evidence="1 2">
    <name type="scientific">Paracoccus lichenicola</name>
    <dbReference type="NCBI Taxonomy" id="2665644"/>
    <lineage>
        <taxon>Bacteria</taxon>
        <taxon>Pseudomonadati</taxon>
        <taxon>Pseudomonadota</taxon>
        <taxon>Alphaproteobacteria</taxon>
        <taxon>Rhodobacterales</taxon>
        <taxon>Paracoccaceae</taxon>
        <taxon>Paracoccus</taxon>
    </lineage>
</organism>
<dbReference type="InterPro" id="IPR039570">
    <property type="entry name" value="AmiC_PBP1"/>
</dbReference>
<dbReference type="CDD" id="cd06357">
    <property type="entry name" value="PBP1_AmiC"/>
    <property type="match status" value="1"/>
</dbReference>
<accession>A0A6L6HQJ9</accession>
<evidence type="ECO:0000313" key="1">
    <source>
        <dbReference type="EMBL" id="MTE01454.1"/>
    </source>
</evidence>
<name>A0A6L6HQJ9_9RHOB</name>
<dbReference type="Proteomes" id="UP000481417">
    <property type="component" value="Unassembled WGS sequence"/>
</dbReference>
<gene>
    <name evidence="1" type="ORF">GIY56_14290</name>
</gene>
<dbReference type="PANTHER" id="PTHR47628">
    <property type="match status" value="1"/>
</dbReference>
<dbReference type="PANTHER" id="PTHR47628:SF1">
    <property type="entry name" value="ALIPHATIC AMIDASE EXPRESSION-REGULATING PROTEIN"/>
    <property type="match status" value="1"/>
</dbReference>
<dbReference type="Gene3D" id="3.40.50.2300">
    <property type="match status" value="2"/>
</dbReference>
<protein>
    <submittedName>
        <fullName evidence="1">Transporter substrate-binding protein</fullName>
    </submittedName>
</protein>
<reference evidence="1 2" key="1">
    <citation type="submission" date="2019-11" db="EMBL/GenBank/DDBJ databases">
        <authorList>
            <person name="Lang L."/>
        </authorList>
    </citation>
    <scope>NUCLEOTIDE SEQUENCE [LARGE SCALE GENOMIC DNA]</scope>
    <source>
        <strain evidence="1 2">YIM 132242</strain>
    </source>
</reference>
<dbReference type="AlphaFoldDB" id="A0A6L6HQJ9"/>
<dbReference type="EMBL" id="WMBT01000010">
    <property type="protein sequence ID" value="MTE01454.1"/>
    <property type="molecule type" value="Genomic_DNA"/>
</dbReference>
<dbReference type="Pfam" id="PF13433">
    <property type="entry name" value="Peripla_BP_5"/>
    <property type="match status" value="1"/>
</dbReference>
<dbReference type="GO" id="GO:0033218">
    <property type="term" value="F:amide binding"/>
    <property type="evidence" value="ECO:0007669"/>
    <property type="project" value="InterPro"/>
</dbReference>
<evidence type="ECO:0000313" key="2">
    <source>
        <dbReference type="Proteomes" id="UP000481417"/>
    </source>
</evidence>
<proteinExistence type="predicted"/>
<dbReference type="RefSeq" id="WP_154765534.1">
    <property type="nucleotide sequence ID" value="NZ_WMBT01000010.1"/>
</dbReference>
<dbReference type="InterPro" id="IPR028082">
    <property type="entry name" value="Peripla_BP_I"/>
</dbReference>
<sequence length="390" mass="42624">MDRTLDRIPLQIGLLFSTEGPYGTVAQALLNGAMLACGQVNGDPALPLRLMPFHINPRGRLDDYRAGIQAMLDRGITHVCGCYTSSSRKEVLPIIEKRDALLWYPSHYEGFETSQNVVYTGSSPNQHLTPLIGFLFREYGPAAYCIGSNYIWAWESNRVFREGITRLGGRIAAERYVPVGETDLDGYVREILALRPDYIFNSLIGSSSYEFLRRLRRACAAAGIDQPRAMPVASCTLSEPELHAIGPDAADGQITSSVYFSSLRTARNADFVAAYRRAFPNGPAACADAEASYIAIHLLARAVARAGGDGVAQVRAAVTACKFDAPQGPVRIDPDTLHACLTPHIGVSRSDCEFDVLIESPAPVKPDPYLVEWSRTLELPSPPSHLRIVT</sequence>
<keyword evidence="2" id="KW-1185">Reference proteome</keyword>
<comment type="caution">
    <text evidence="1">The sequence shown here is derived from an EMBL/GenBank/DDBJ whole genome shotgun (WGS) entry which is preliminary data.</text>
</comment>
<dbReference type="SUPFAM" id="SSF53822">
    <property type="entry name" value="Periplasmic binding protein-like I"/>
    <property type="match status" value="1"/>
</dbReference>